<dbReference type="Pfam" id="PF07813">
    <property type="entry name" value="LTXXQ"/>
    <property type="match status" value="1"/>
</dbReference>
<evidence type="ECO:0008006" key="4">
    <source>
        <dbReference type="Google" id="ProtNLM"/>
    </source>
</evidence>
<keyword evidence="3" id="KW-1185">Reference proteome</keyword>
<dbReference type="Gene3D" id="1.20.120.1490">
    <property type="match status" value="1"/>
</dbReference>
<feature type="region of interest" description="Disordered" evidence="1">
    <location>
        <begin position="228"/>
        <end position="253"/>
    </location>
</feature>
<accession>A0A3A3FNR3</accession>
<evidence type="ECO:0000256" key="1">
    <source>
        <dbReference type="SAM" id="MobiDB-lite"/>
    </source>
</evidence>
<feature type="region of interest" description="Disordered" evidence="1">
    <location>
        <begin position="114"/>
        <end position="137"/>
    </location>
</feature>
<evidence type="ECO:0000313" key="3">
    <source>
        <dbReference type="Proteomes" id="UP000265955"/>
    </source>
</evidence>
<feature type="compositionally biased region" description="Basic residues" evidence="1">
    <location>
        <begin position="235"/>
        <end position="247"/>
    </location>
</feature>
<name>A0A3A3FNR3_9BURK</name>
<gene>
    <name evidence="2" type="ORF">D3871_22585</name>
</gene>
<dbReference type="EMBL" id="QYUO01000002">
    <property type="protein sequence ID" value="RJF96125.1"/>
    <property type="molecule type" value="Genomic_DNA"/>
</dbReference>
<comment type="caution">
    <text evidence="2">The sequence shown here is derived from an EMBL/GenBank/DDBJ whole genome shotgun (WGS) entry which is preliminary data.</text>
</comment>
<feature type="compositionally biased region" description="Low complexity" evidence="1">
    <location>
        <begin position="117"/>
        <end position="129"/>
    </location>
</feature>
<proteinExistence type="predicted"/>
<dbReference type="Proteomes" id="UP000265955">
    <property type="component" value="Unassembled WGS sequence"/>
</dbReference>
<reference evidence="3" key="1">
    <citation type="submission" date="2018-09" db="EMBL/GenBank/DDBJ databases">
        <authorList>
            <person name="Zhu H."/>
        </authorList>
    </citation>
    <scope>NUCLEOTIDE SEQUENCE [LARGE SCALE GENOMIC DNA]</scope>
    <source>
        <strain evidence="3">K1R23-30</strain>
    </source>
</reference>
<dbReference type="GO" id="GO:0042597">
    <property type="term" value="C:periplasmic space"/>
    <property type="evidence" value="ECO:0007669"/>
    <property type="project" value="InterPro"/>
</dbReference>
<organism evidence="2 3">
    <name type="scientific">Noviherbaspirillum saxi</name>
    <dbReference type="NCBI Taxonomy" id="2320863"/>
    <lineage>
        <taxon>Bacteria</taxon>
        <taxon>Pseudomonadati</taxon>
        <taxon>Pseudomonadota</taxon>
        <taxon>Betaproteobacteria</taxon>
        <taxon>Burkholderiales</taxon>
        <taxon>Oxalobacteraceae</taxon>
        <taxon>Noviherbaspirillum</taxon>
    </lineage>
</organism>
<evidence type="ECO:0000313" key="2">
    <source>
        <dbReference type="EMBL" id="RJF96125.1"/>
    </source>
</evidence>
<dbReference type="InterPro" id="IPR012899">
    <property type="entry name" value="LTXXQ"/>
</dbReference>
<dbReference type="AlphaFoldDB" id="A0A3A3FNR3"/>
<protein>
    <recommendedName>
        <fullName evidence="4">LTXXQ motif family protein</fullName>
    </recommendedName>
</protein>
<sequence length="253" mass="28194">MGGIFHGLDYGNFGGGNVVELYRAVSCIDRARFLPGVGYTKIQTSDHRLLAATTKLQIDNGAIHPEAKMEIVHSARTTTSEGKTMTTFRKRLLAALLTVGLTAGSFAVYAEKPGQEASGAGPAGTSATGEQRHSPERMRERMEKRAAALHDKLKLNASQEAAWQTYIARMKPADRPQRPDRAEFDKLTAPERMEKMLGMMKQAEQRMTERLAATKEFYAVLTPEQQKIFDEETKHRHGRHHGRHHGGHHGEPR</sequence>